<reference evidence="10" key="1">
    <citation type="submission" date="2022-10" db="EMBL/GenBank/DDBJ databases">
        <title>Genome assembly of Pristionchus species.</title>
        <authorList>
            <person name="Yoshida K."/>
            <person name="Sommer R.J."/>
        </authorList>
    </citation>
    <scope>NUCLEOTIDE SEQUENCE [LARGE SCALE GENOMIC DNA]</scope>
    <source>
        <strain evidence="10">RS5460</strain>
    </source>
</reference>
<dbReference type="SUPFAM" id="SSF57667">
    <property type="entry name" value="beta-beta-alpha zinc fingers"/>
    <property type="match status" value="2"/>
</dbReference>
<evidence type="ECO:0000259" key="8">
    <source>
        <dbReference type="PROSITE" id="PS50157"/>
    </source>
</evidence>
<dbReference type="EMBL" id="BTRK01000006">
    <property type="protein sequence ID" value="GMR60319.1"/>
    <property type="molecule type" value="Genomic_DNA"/>
</dbReference>
<sequence length="205" mass="23302">MSQIPLREYLNESEGMMDDDGGGMDGEFGEEVSQYNYDPANNSQTAVHQCNICDKIFVNFKGLQQHAAIHTDQKPFECHICSKSFRFKSNLFEHRSVHSGFTPHSCPYCGKLCRLKGNLKKHLKTHVNSLEELERVWAPFASNRRPPTEIPEDAIIVRGTAEPAFFTPPSRPRKRKLGLGTDAETWIKRIKQGELLPSNNIDEKT</sequence>
<dbReference type="GO" id="GO:0008270">
    <property type="term" value="F:zinc ion binding"/>
    <property type="evidence" value="ECO:0007669"/>
    <property type="project" value="UniProtKB-KW"/>
</dbReference>
<gene>
    <name evidence="9" type="ORF">PMAYCL1PPCAC_30514</name>
</gene>
<evidence type="ECO:0000256" key="3">
    <source>
        <dbReference type="ARBA" id="ARBA00022737"/>
    </source>
</evidence>
<dbReference type="PANTHER" id="PTHR24394:SF29">
    <property type="entry name" value="MYONEURIN"/>
    <property type="match status" value="1"/>
</dbReference>
<keyword evidence="6" id="KW-0539">Nucleus</keyword>
<evidence type="ECO:0000256" key="7">
    <source>
        <dbReference type="PROSITE-ProRule" id="PRU00042"/>
    </source>
</evidence>
<keyword evidence="3" id="KW-0677">Repeat</keyword>
<dbReference type="InterPro" id="IPR013087">
    <property type="entry name" value="Znf_C2H2_type"/>
</dbReference>
<dbReference type="Pfam" id="PF00096">
    <property type="entry name" value="zf-C2H2"/>
    <property type="match status" value="3"/>
</dbReference>
<feature type="domain" description="C2H2-type" evidence="8">
    <location>
        <begin position="76"/>
        <end position="103"/>
    </location>
</feature>
<accession>A0AAN5DC04</accession>
<dbReference type="FunFam" id="3.30.160.60:FF:000100">
    <property type="entry name" value="Zinc finger 45-like"/>
    <property type="match status" value="1"/>
</dbReference>
<name>A0AAN5DC04_9BILA</name>
<keyword evidence="10" id="KW-1185">Reference proteome</keyword>
<keyword evidence="5" id="KW-0862">Zinc</keyword>
<dbReference type="PROSITE" id="PS50157">
    <property type="entry name" value="ZINC_FINGER_C2H2_2"/>
    <property type="match status" value="3"/>
</dbReference>
<dbReference type="AlphaFoldDB" id="A0AAN5DC04"/>
<dbReference type="PROSITE" id="PS00028">
    <property type="entry name" value="ZINC_FINGER_C2H2_1"/>
    <property type="match status" value="3"/>
</dbReference>
<comment type="subcellular location">
    <subcellularLocation>
        <location evidence="1">Nucleus speckle</location>
    </subcellularLocation>
</comment>
<evidence type="ECO:0000313" key="9">
    <source>
        <dbReference type="EMBL" id="GMR60319.1"/>
    </source>
</evidence>
<evidence type="ECO:0000256" key="1">
    <source>
        <dbReference type="ARBA" id="ARBA00004324"/>
    </source>
</evidence>
<dbReference type="InterPro" id="IPR036236">
    <property type="entry name" value="Znf_C2H2_sf"/>
</dbReference>
<dbReference type="Proteomes" id="UP001328107">
    <property type="component" value="Unassembled WGS sequence"/>
</dbReference>
<feature type="domain" description="C2H2-type" evidence="8">
    <location>
        <begin position="48"/>
        <end position="75"/>
    </location>
</feature>
<organism evidence="9 10">
    <name type="scientific">Pristionchus mayeri</name>
    <dbReference type="NCBI Taxonomy" id="1317129"/>
    <lineage>
        <taxon>Eukaryota</taxon>
        <taxon>Metazoa</taxon>
        <taxon>Ecdysozoa</taxon>
        <taxon>Nematoda</taxon>
        <taxon>Chromadorea</taxon>
        <taxon>Rhabditida</taxon>
        <taxon>Rhabditina</taxon>
        <taxon>Diplogasteromorpha</taxon>
        <taxon>Diplogasteroidea</taxon>
        <taxon>Neodiplogasteridae</taxon>
        <taxon>Pristionchus</taxon>
    </lineage>
</organism>
<dbReference type="Gene3D" id="3.30.160.60">
    <property type="entry name" value="Classic Zinc Finger"/>
    <property type="match status" value="3"/>
</dbReference>
<evidence type="ECO:0000313" key="10">
    <source>
        <dbReference type="Proteomes" id="UP001328107"/>
    </source>
</evidence>
<evidence type="ECO:0000256" key="4">
    <source>
        <dbReference type="ARBA" id="ARBA00022771"/>
    </source>
</evidence>
<dbReference type="FunFam" id="3.30.160.60:FF:002484">
    <property type="entry name" value="Protein CBR-LSY-2"/>
    <property type="match status" value="1"/>
</dbReference>
<dbReference type="SMART" id="SM00355">
    <property type="entry name" value="ZnF_C2H2"/>
    <property type="match status" value="3"/>
</dbReference>
<evidence type="ECO:0000256" key="5">
    <source>
        <dbReference type="ARBA" id="ARBA00022833"/>
    </source>
</evidence>
<keyword evidence="2" id="KW-0479">Metal-binding</keyword>
<dbReference type="PANTHER" id="PTHR24394">
    <property type="entry name" value="ZINC FINGER PROTEIN"/>
    <property type="match status" value="1"/>
</dbReference>
<evidence type="ECO:0000256" key="2">
    <source>
        <dbReference type="ARBA" id="ARBA00022723"/>
    </source>
</evidence>
<comment type="caution">
    <text evidence="9">The sequence shown here is derived from an EMBL/GenBank/DDBJ whole genome shotgun (WGS) entry which is preliminary data.</text>
</comment>
<evidence type="ECO:0000256" key="6">
    <source>
        <dbReference type="ARBA" id="ARBA00023242"/>
    </source>
</evidence>
<protein>
    <recommendedName>
        <fullName evidence="8">C2H2-type domain-containing protein</fullName>
    </recommendedName>
</protein>
<keyword evidence="4 7" id="KW-0863">Zinc-finger</keyword>
<proteinExistence type="predicted"/>
<feature type="domain" description="C2H2-type" evidence="8">
    <location>
        <begin position="104"/>
        <end position="131"/>
    </location>
</feature>
<dbReference type="GO" id="GO:0000981">
    <property type="term" value="F:DNA-binding transcription factor activity, RNA polymerase II-specific"/>
    <property type="evidence" value="ECO:0007669"/>
    <property type="project" value="TreeGrafter"/>
</dbReference>
<dbReference type="GO" id="GO:0016607">
    <property type="term" value="C:nuclear speck"/>
    <property type="evidence" value="ECO:0007669"/>
    <property type="project" value="UniProtKB-SubCell"/>
</dbReference>